<evidence type="ECO:0000256" key="2">
    <source>
        <dbReference type="ARBA" id="ARBA00023125"/>
    </source>
</evidence>
<dbReference type="CDD" id="cd17537">
    <property type="entry name" value="REC_FixJ"/>
    <property type="match status" value="1"/>
</dbReference>
<dbReference type="SUPFAM" id="SSF52172">
    <property type="entry name" value="CheY-like"/>
    <property type="match status" value="1"/>
</dbReference>
<keyword evidence="1" id="KW-0805">Transcription regulation</keyword>
<dbReference type="InterPro" id="IPR001789">
    <property type="entry name" value="Sig_transdc_resp-reg_receiver"/>
</dbReference>
<dbReference type="InterPro" id="IPR036388">
    <property type="entry name" value="WH-like_DNA-bd_sf"/>
</dbReference>
<dbReference type="InterPro" id="IPR000792">
    <property type="entry name" value="Tscrpt_reg_LuxR_C"/>
</dbReference>
<feature type="domain" description="HTH luxR-type" evidence="5">
    <location>
        <begin position="138"/>
        <end position="203"/>
    </location>
</feature>
<protein>
    <submittedName>
        <fullName evidence="7">Response regulator transcription factor</fullName>
    </submittedName>
</protein>
<keyword evidence="3" id="KW-0804">Transcription</keyword>
<dbReference type="PROSITE" id="PS50043">
    <property type="entry name" value="HTH_LUXR_2"/>
    <property type="match status" value="1"/>
</dbReference>
<dbReference type="Gene3D" id="3.40.50.2300">
    <property type="match status" value="1"/>
</dbReference>
<evidence type="ECO:0000256" key="1">
    <source>
        <dbReference type="ARBA" id="ARBA00023015"/>
    </source>
</evidence>
<evidence type="ECO:0000256" key="3">
    <source>
        <dbReference type="ARBA" id="ARBA00023163"/>
    </source>
</evidence>
<dbReference type="PROSITE" id="PS50110">
    <property type="entry name" value="RESPONSE_REGULATORY"/>
    <property type="match status" value="1"/>
</dbReference>
<proteinExistence type="predicted"/>
<dbReference type="RefSeq" id="WP_196277330.1">
    <property type="nucleotide sequence ID" value="NZ_JADQDC010000020.1"/>
</dbReference>
<dbReference type="EMBL" id="JADQDC010000020">
    <property type="protein sequence ID" value="MBF9153061.1"/>
    <property type="molecule type" value="Genomic_DNA"/>
</dbReference>
<keyword evidence="2" id="KW-0238">DNA-binding</keyword>
<dbReference type="SMART" id="SM00421">
    <property type="entry name" value="HTH_LUXR"/>
    <property type="match status" value="1"/>
</dbReference>
<evidence type="ECO:0000259" key="6">
    <source>
        <dbReference type="PROSITE" id="PS50110"/>
    </source>
</evidence>
<sequence length="235" mass="25807">MSIRSGEKVYVVDDDEPTRASIDSILRSVGYSVETLSSGEELLERITPGIEGCVVLDVRLPGPSGLEVQKRLNENGIDVPLIFITGHGDIAMAVQAMKAKAVEFLTKPFREQDLLDGISRALDLSREQRRVSEAQKASILLVKNLSSREFDVFSLLCQGYLGKQIAHLLELSEATVKVHRRNLMIKLGVSSISQMILTFGHLADARVVDSLSDRFTPSTRTLIGAEGLEIAMGER</sequence>
<keyword evidence="8" id="KW-1185">Reference proteome</keyword>
<comment type="caution">
    <text evidence="7">The sequence shown here is derived from an EMBL/GenBank/DDBJ whole genome shotgun (WGS) entry which is preliminary data.</text>
</comment>
<dbReference type="PANTHER" id="PTHR44688:SF16">
    <property type="entry name" value="DNA-BINDING TRANSCRIPTIONAL ACTIVATOR DEVR_DOSR"/>
    <property type="match status" value="1"/>
</dbReference>
<keyword evidence="4" id="KW-0597">Phosphoprotein</keyword>
<dbReference type="InterPro" id="IPR011006">
    <property type="entry name" value="CheY-like_superfamily"/>
</dbReference>
<dbReference type="SMART" id="SM00448">
    <property type="entry name" value="REC"/>
    <property type="match status" value="1"/>
</dbReference>
<dbReference type="Pfam" id="PF00072">
    <property type="entry name" value="Response_reg"/>
    <property type="match status" value="1"/>
</dbReference>
<gene>
    <name evidence="7" type="ORF">I2488_18815</name>
</gene>
<dbReference type="PRINTS" id="PR00038">
    <property type="entry name" value="HTHLUXR"/>
</dbReference>
<evidence type="ECO:0000313" key="7">
    <source>
        <dbReference type="EMBL" id="MBF9153061.1"/>
    </source>
</evidence>
<dbReference type="PANTHER" id="PTHR44688">
    <property type="entry name" value="DNA-BINDING TRANSCRIPTIONAL ACTIVATOR DEVR_DOSR"/>
    <property type="match status" value="1"/>
</dbReference>
<dbReference type="Proteomes" id="UP000600799">
    <property type="component" value="Unassembled WGS sequence"/>
</dbReference>
<dbReference type="Gene3D" id="1.10.10.10">
    <property type="entry name" value="Winged helix-like DNA-binding domain superfamily/Winged helix DNA-binding domain"/>
    <property type="match status" value="1"/>
</dbReference>
<evidence type="ECO:0000256" key="4">
    <source>
        <dbReference type="PROSITE-ProRule" id="PRU00169"/>
    </source>
</evidence>
<dbReference type="CDD" id="cd06170">
    <property type="entry name" value="LuxR_C_like"/>
    <property type="match status" value="1"/>
</dbReference>
<feature type="modified residue" description="4-aspartylphosphate" evidence="4">
    <location>
        <position position="57"/>
    </location>
</feature>
<name>A0ABS0HLD9_9SPHN</name>
<feature type="domain" description="Response regulatory" evidence="6">
    <location>
        <begin position="8"/>
        <end position="122"/>
    </location>
</feature>
<organism evidence="7 8">
    <name type="scientific">Novosphingobium jiangmenense</name>
    <dbReference type="NCBI Taxonomy" id="2791981"/>
    <lineage>
        <taxon>Bacteria</taxon>
        <taxon>Pseudomonadati</taxon>
        <taxon>Pseudomonadota</taxon>
        <taxon>Alphaproteobacteria</taxon>
        <taxon>Sphingomonadales</taxon>
        <taxon>Sphingomonadaceae</taxon>
        <taxon>Novosphingobium</taxon>
    </lineage>
</organism>
<dbReference type="Pfam" id="PF00196">
    <property type="entry name" value="GerE"/>
    <property type="match status" value="1"/>
</dbReference>
<evidence type="ECO:0000313" key="8">
    <source>
        <dbReference type="Proteomes" id="UP000600799"/>
    </source>
</evidence>
<evidence type="ECO:0000259" key="5">
    <source>
        <dbReference type="PROSITE" id="PS50043"/>
    </source>
</evidence>
<accession>A0ABS0HLD9</accession>
<reference evidence="7 8" key="1">
    <citation type="submission" date="2020-11" db="EMBL/GenBank/DDBJ databases">
        <title>The genome sequence of Novosphingobium sp. 1Y9A.</title>
        <authorList>
            <person name="Liu Y."/>
        </authorList>
    </citation>
    <scope>NUCLEOTIDE SEQUENCE [LARGE SCALE GENOMIC DNA]</scope>
    <source>
        <strain evidence="7 8">1Y9A</strain>
    </source>
</reference>